<evidence type="ECO:0008006" key="11">
    <source>
        <dbReference type="Google" id="ProtNLM"/>
    </source>
</evidence>
<reference evidence="7 10" key="1">
    <citation type="submission" date="2016-10" db="EMBL/GenBank/DDBJ databases">
        <authorList>
            <person name="de Groot N.N."/>
        </authorList>
    </citation>
    <scope>NUCLEOTIDE SEQUENCE [LARGE SCALE GENOMIC DNA]</scope>
    <source>
        <strain evidence="7 10">DSM 44215</strain>
    </source>
</reference>
<dbReference type="EMBL" id="FNLM01000016">
    <property type="protein sequence ID" value="SDT85171.1"/>
    <property type="molecule type" value="Genomic_DNA"/>
</dbReference>
<dbReference type="EMBL" id="FNLM01000003">
    <property type="protein sequence ID" value="SDT83763.1"/>
    <property type="molecule type" value="Genomic_DNA"/>
</dbReference>
<dbReference type="Proteomes" id="UP000183180">
    <property type="component" value="Unassembled WGS sequence"/>
</dbReference>
<dbReference type="STRING" id="158898.SAMN04488548_1037"/>
<dbReference type="EMBL" id="FNLM01000027">
    <property type="protein sequence ID" value="SDT89668.1"/>
    <property type="molecule type" value="Genomic_DNA"/>
</dbReference>
<accession>A0A1H2DTK7</accession>
<dbReference type="RefSeq" id="WP_074847889.1">
    <property type="nucleotide sequence ID" value="NZ_FNLM01000003.1"/>
</dbReference>
<evidence type="ECO:0000313" key="4">
    <source>
        <dbReference type="EMBL" id="SDT85171.1"/>
    </source>
</evidence>
<dbReference type="EMBL" id="FNLM01000035">
    <property type="protein sequence ID" value="SDU77261.1"/>
    <property type="molecule type" value="Genomic_DNA"/>
</dbReference>
<evidence type="ECO:0000313" key="10">
    <source>
        <dbReference type="Proteomes" id="UP000183180"/>
    </source>
</evidence>
<dbReference type="OrthoDB" id="3268595at2"/>
<dbReference type="EMBL" id="FNLM01000022">
    <property type="protein sequence ID" value="SDT86203.1"/>
    <property type="molecule type" value="Genomic_DNA"/>
</dbReference>
<evidence type="ECO:0000313" key="2">
    <source>
        <dbReference type="EMBL" id="SDT85010.1"/>
    </source>
</evidence>
<dbReference type="EMBL" id="FNLM01000022">
    <property type="protein sequence ID" value="SDT86115.1"/>
    <property type="molecule type" value="Genomic_DNA"/>
</dbReference>
<sequence length="254" mass="27686">MPESDRLLIGYQQAVADVRARVMNYANAIWGGLPAFRDAQAERLIARLVPMVTAGQLQVANLTSSYIARAVSGGVPLPVDRDGVTRGRGVDPELLYRRPFEQVWADLSESAPLDAAVAAGATRLMHLVATDMQMAKVRQADASLQAAGVKAYRRVLNGPKNCALCVIASTQRYHVGDLSPIHPGCDCSVAPVKSDWNGDRVIDPDLLEDTHKQVRELTGADNRAAHDYQKLLLVRDHGEIGPVLTWRDQNFKAA</sequence>
<organism evidence="7 10">
    <name type="scientific">Gordonia westfalica</name>
    <dbReference type="NCBI Taxonomy" id="158898"/>
    <lineage>
        <taxon>Bacteria</taxon>
        <taxon>Bacillati</taxon>
        <taxon>Actinomycetota</taxon>
        <taxon>Actinomycetes</taxon>
        <taxon>Mycobacteriales</taxon>
        <taxon>Gordoniaceae</taxon>
        <taxon>Gordonia</taxon>
    </lineage>
</organism>
<evidence type="ECO:0000313" key="7">
    <source>
        <dbReference type="EMBL" id="SDT86203.1"/>
    </source>
</evidence>
<protein>
    <recommendedName>
        <fullName evidence="11">Phage Mu protein F like protein</fullName>
    </recommendedName>
</protein>
<evidence type="ECO:0000313" key="1">
    <source>
        <dbReference type="EMBL" id="SDT83763.1"/>
    </source>
</evidence>
<proteinExistence type="predicted"/>
<name>A0A1H2DTK7_9ACTN</name>
<dbReference type="EMBL" id="FNLM01000014">
    <property type="protein sequence ID" value="SDT85010.1"/>
    <property type="molecule type" value="Genomic_DNA"/>
</dbReference>
<dbReference type="EMBL" id="FNLM01000016">
    <property type="protein sequence ID" value="SDT85184.1"/>
    <property type="molecule type" value="Genomic_DNA"/>
</dbReference>
<dbReference type="AlphaFoldDB" id="A0A1H2DTK7"/>
<gene>
    <name evidence="1" type="ORF">SAMN04488548_1037</name>
    <name evidence="2" type="ORF">SAMN04488548_11412</name>
    <name evidence="3" type="ORF">SAMN04488548_1158</name>
    <name evidence="5" type="ORF">SAMN04488548_11616</name>
    <name evidence="4" type="ORF">SAMN04488548_1166</name>
    <name evidence="7" type="ORF">SAMN04488548_12221</name>
    <name evidence="6" type="ORF">SAMN04488548_1225</name>
    <name evidence="8" type="ORF">SAMN04488548_12756</name>
    <name evidence="9" type="ORF">SAMN04488548_1357</name>
</gene>
<evidence type="ECO:0000313" key="3">
    <source>
        <dbReference type="EMBL" id="SDT85085.1"/>
    </source>
</evidence>
<evidence type="ECO:0000313" key="9">
    <source>
        <dbReference type="EMBL" id="SDU77261.1"/>
    </source>
</evidence>
<evidence type="ECO:0000313" key="8">
    <source>
        <dbReference type="EMBL" id="SDT89668.1"/>
    </source>
</evidence>
<evidence type="ECO:0000313" key="6">
    <source>
        <dbReference type="EMBL" id="SDT86115.1"/>
    </source>
</evidence>
<evidence type="ECO:0000313" key="5">
    <source>
        <dbReference type="EMBL" id="SDT85184.1"/>
    </source>
</evidence>
<dbReference type="EMBL" id="FNLM01000015">
    <property type="protein sequence ID" value="SDT85085.1"/>
    <property type="molecule type" value="Genomic_DNA"/>
</dbReference>